<dbReference type="OMA" id="DVTHYAT"/>
<gene>
    <name evidence="2" type="ORF">ABL78_2026</name>
</gene>
<feature type="compositionally biased region" description="Low complexity" evidence="1">
    <location>
        <begin position="125"/>
        <end position="136"/>
    </location>
</feature>
<proteinExistence type="predicted"/>
<dbReference type="VEuPathDB" id="TriTrypDB:Lsey_0038_0030"/>
<keyword evidence="3" id="KW-1185">Reference proteome</keyword>
<feature type="region of interest" description="Disordered" evidence="1">
    <location>
        <begin position="301"/>
        <end position="336"/>
    </location>
</feature>
<accession>A0A0N1I1D3</accession>
<feature type="compositionally biased region" description="Basic and acidic residues" evidence="1">
    <location>
        <begin position="110"/>
        <end position="124"/>
    </location>
</feature>
<protein>
    <submittedName>
        <fullName evidence="2">Uncharacterized protein</fullName>
    </submittedName>
</protein>
<dbReference type="Gene3D" id="1.10.150.810">
    <property type="match status" value="1"/>
</dbReference>
<dbReference type="Proteomes" id="UP000038009">
    <property type="component" value="Unassembled WGS sequence"/>
</dbReference>
<evidence type="ECO:0000313" key="2">
    <source>
        <dbReference type="EMBL" id="KPI88832.1"/>
    </source>
</evidence>
<feature type="compositionally biased region" description="Polar residues" evidence="1">
    <location>
        <begin position="322"/>
        <end position="336"/>
    </location>
</feature>
<sequence length="839" mass="93585">MRIDMLASASLPQPRAVAIYVHNITRGVAAPHTATSLRCLQPHLPLFMSGCLSRCSGSLHPHSLWSPQRFFATRCCLAPLSTKLNTTRQKHSAKQPVTIKPPVQQSSAEKGSEGPVDHQPEPERASPSSTKSKPASLSAYEASTSLAVMQTQSTVFDEEENKVGVPAPFFDAIPERYKKSGKYRMAADEMPVGNAVLSALNHYRSDTIEQVMDLGIFDKVEELIKIPNINSYDLHTLDSITEDMVSSVKGRKIMYRFVSNEERHSIRRAIHLVQNEFKGRLMGASLYLRIVHPCDVAARAARPEGNTKDSATRASKGDVPSVASTPSQPSKAQNQQYLSEVKRIRDGIEHVLRRYVNRLLEPFPNELAIDLTHYRTFLALLNVSRRNVEQLLKDAEDYMARRPVNPKGIPAGPPPPEDLEPISPDVLAAEIARLIRCEVLQPICDSVDPRDQHLNGGRADSLSAFANTPRVCIGVASSPVLAKMACDAEVAAVLKRLEDLVEREKGEMPHKKDDEKVPLISVRSLFRHTKSLKEICEFMSTIPVSQVPLFSPPFVDLLREVFAIRTCEDLYVHQNMLCFCLSPKTFHLCYAVACGCMQFPIEETVALKAIRNLHSTCSAVRVLSSNMISIVNAERTKFAISIENITRDTFTAKIGGAYISMFVYGRLTTDEDLVQTVLDVVSKDYTKMHRDGVTCGGFRCSIAEGSVMSYSFEVVFEHFLPRHEVLRAVKTQLQPLLQHRKRGGVDAEGLSCTVTLSYNRAKFIAMIPPAMLEDAEDLKEGVLQLKLRIKRCKWVVEERQRAEKVMNQQLGVVPMQRKRAPIKQKTAPSDVKIDEVVVV</sequence>
<evidence type="ECO:0000313" key="3">
    <source>
        <dbReference type="Proteomes" id="UP000038009"/>
    </source>
</evidence>
<dbReference type="EMBL" id="LJSK01000038">
    <property type="protein sequence ID" value="KPI88832.1"/>
    <property type="molecule type" value="Genomic_DNA"/>
</dbReference>
<dbReference type="InterPro" id="IPR043502">
    <property type="entry name" value="DNA/RNA_pol_sf"/>
</dbReference>
<evidence type="ECO:0000256" key="1">
    <source>
        <dbReference type="SAM" id="MobiDB-lite"/>
    </source>
</evidence>
<dbReference type="AlphaFoldDB" id="A0A0N1I1D3"/>
<dbReference type="SUPFAM" id="SSF56672">
    <property type="entry name" value="DNA/RNA polymerases"/>
    <property type="match status" value="1"/>
</dbReference>
<organism evidence="2 3">
    <name type="scientific">Leptomonas seymouri</name>
    <dbReference type="NCBI Taxonomy" id="5684"/>
    <lineage>
        <taxon>Eukaryota</taxon>
        <taxon>Discoba</taxon>
        <taxon>Euglenozoa</taxon>
        <taxon>Kinetoplastea</taxon>
        <taxon>Metakinetoplastina</taxon>
        <taxon>Trypanosomatida</taxon>
        <taxon>Trypanosomatidae</taxon>
        <taxon>Leishmaniinae</taxon>
        <taxon>Leptomonas</taxon>
    </lineage>
</organism>
<feature type="compositionally biased region" description="Basic and acidic residues" evidence="1">
    <location>
        <begin position="301"/>
        <end position="311"/>
    </location>
</feature>
<dbReference type="OrthoDB" id="242919at2759"/>
<reference evidence="2 3" key="1">
    <citation type="journal article" date="2015" name="PLoS Pathog.">
        <title>Leptomonas seymouri: Adaptations to the Dixenous Life Cycle Analyzed by Genome Sequencing, Transcriptome Profiling and Co-infection with Leishmania donovani.</title>
        <authorList>
            <person name="Kraeva N."/>
            <person name="Butenko A."/>
            <person name="Hlavacova J."/>
            <person name="Kostygov A."/>
            <person name="Myskova J."/>
            <person name="Grybchuk D."/>
            <person name="Lestinova T."/>
            <person name="Votypka J."/>
            <person name="Volf P."/>
            <person name="Opperdoes F."/>
            <person name="Flegontov P."/>
            <person name="Lukes J."/>
            <person name="Yurchenko V."/>
        </authorList>
    </citation>
    <scope>NUCLEOTIDE SEQUENCE [LARGE SCALE GENOMIC DNA]</scope>
    <source>
        <strain evidence="2 3">ATCC 30220</strain>
    </source>
</reference>
<name>A0A0N1I1D3_LEPSE</name>
<comment type="caution">
    <text evidence="2">The sequence shown here is derived from an EMBL/GenBank/DDBJ whole genome shotgun (WGS) entry which is preliminary data.</text>
</comment>
<feature type="region of interest" description="Disordered" evidence="1">
    <location>
        <begin position="86"/>
        <end position="136"/>
    </location>
</feature>